<proteinExistence type="inferred from homology"/>
<sequence length="430" mass="47271">MDDTNYHSAIKAPVLLPLNKGLGDVQQPLPTAAVKDLRWNLLREDVSLPAAVLYEERLQHNLEWMQQFVSEYGVKLAPHGKTTMAPALFARQIAGGAWGITLATAHQSRVAYVHGVRRVIMANQLIGKQNMAIVSDLLTDPAFEYYCLVDSAQGVDLLGAFFKERHQTLHVLLELGVDGGRTGVRNAAQQSAVLNAIAEWKGHIVLAGIELYEGVLKEEAEIRAFLQRAVTCTKGLADAGQFAERAALRPVILTGAGSAWYDVVAEEFSRADIGLPLDVILRPGCYLTHDVGVYRASQEQIQTRNPVAQKMRSSLLPALQLWAYVQSVPEPGKAIIALGKRDAAFDAGLPQPAKQYRPGTQAPLATPTHWQLTGMMDQHAYMHIAEGDDIKVGDMIAFDISHPCLTFDKWRQIAVVNPAFEVIDVVHTFF</sequence>
<reference evidence="4 5" key="1">
    <citation type="submission" date="2020-08" db="EMBL/GenBank/DDBJ databases">
        <title>Genomic Encyclopedia of Type Strains, Phase IV (KMG-IV): sequencing the most valuable type-strain genomes for metagenomic binning, comparative biology and taxonomic classification.</title>
        <authorList>
            <person name="Goeker M."/>
        </authorList>
    </citation>
    <scope>NUCLEOTIDE SEQUENCE [LARGE SCALE GENOMIC DNA]</scope>
    <source>
        <strain evidence="4 5">DSM 23240</strain>
    </source>
</reference>
<dbReference type="Pfam" id="PF14031">
    <property type="entry name" value="D-ser_dehydrat"/>
    <property type="match status" value="1"/>
</dbReference>
<dbReference type="Pfam" id="PF01168">
    <property type="entry name" value="Ala_racemase_N"/>
    <property type="match status" value="1"/>
</dbReference>
<dbReference type="InterPro" id="IPR051466">
    <property type="entry name" value="D-amino_acid_metab_enzyme"/>
</dbReference>
<dbReference type="InterPro" id="IPR042208">
    <property type="entry name" value="D-ser_dehydrat-like_sf"/>
</dbReference>
<evidence type="ECO:0000256" key="1">
    <source>
        <dbReference type="ARBA" id="ARBA00005323"/>
    </source>
</evidence>
<organism evidence="4 5">
    <name type="scientific">Glaciimonas immobilis</name>
    <dbReference type="NCBI Taxonomy" id="728004"/>
    <lineage>
        <taxon>Bacteria</taxon>
        <taxon>Pseudomonadati</taxon>
        <taxon>Pseudomonadota</taxon>
        <taxon>Betaproteobacteria</taxon>
        <taxon>Burkholderiales</taxon>
        <taxon>Oxalobacteraceae</taxon>
        <taxon>Glaciimonas</taxon>
    </lineage>
</organism>
<name>A0A840RVI6_9BURK</name>
<accession>A0A840RVI6</accession>
<evidence type="ECO:0000259" key="3">
    <source>
        <dbReference type="SMART" id="SM01119"/>
    </source>
</evidence>
<dbReference type="EC" id="4.3.1.18" evidence="4"/>
<dbReference type="RefSeq" id="WP_168056868.1">
    <property type="nucleotide sequence ID" value="NZ_JAAOZT010000012.1"/>
</dbReference>
<feature type="domain" description="D-serine dehydratase-like" evidence="3">
    <location>
        <begin position="318"/>
        <end position="417"/>
    </location>
</feature>
<dbReference type="GO" id="GO:0008721">
    <property type="term" value="F:D-serine ammonia-lyase activity"/>
    <property type="evidence" value="ECO:0007669"/>
    <property type="project" value="UniProtKB-EC"/>
</dbReference>
<keyword evidence="2 4" id="KW-0456">Lyase</keyword>
<protein>
    <submittedName>
        <fullName evidence="4">D-serine dehydratase</fullName>
        <ecNumber evidence="4">4.3.1.18</ecNumber>
    </submittedName>
</protein>
<dbReference type="Proteomes" id="UP000571084">
    <property type="component" value="Unassembled WGS sequence"/>
</dbReference>
<gene>
    <name evidence="4" type="ORF">HNR39_004517</name>
</gene>
<evidence type="ECO:0000313" key="5">
    <source>
        <dbReference type="Proteomes" id="UP000571084"/>
    </source>
</evidence>
<dbReference type="SMART" id="SM01119">
    <property type="entry name" value="D-ser_dehydrat"/>
    <property type="match status" value="1"/>
</dbReference>
<dbReference type="SUPFAM" id="SSF51419">
    <property type="entry name" value="PLP-binding barrel"/>
    <property type="match status" value="1"/>
</dbReference>
<evidence type="ECO:0000256" key="2">
    <source>
        <dbReference type="ARBA" id="ARBA00023239"/>
    </source>
</evidence>
<keyword evidence="5" id="KW-1185">Reference proteome</keyword>
<dbReference type="EMBL" id="JACHHQ010000020">
    <property type="protein sequence ID" value="MBB5202647.1"/>
    <property type="molecule type" value="Genomic_DNA"/>
</dbReference>
<dbReference type="PANTHER" id="PTHR28004:SF8">
    <property type="entry name" value="D-SERINE DEAMINASE"/>
    <property type="match status" value="1"/>
</dbReference>
<dbReference type="InterPro" id="IPR029066">
    <property type="entry name" value="PLP-binding_barrel"/>
</dbReference>
<dbReference type="Gene3D" id="3.20.20.10">
    <property type="entry name" value="Alanine racemase"/>
    <property type="match status" value="1"/>
</dbReference>
<evidence type="ECO:0000313" key="4">
    <source>
        <dbReference type="EMBL" id="MBB5202647.1"/>
    </source>
</evidence>
<dbReference type="InterPro" id="IPR001608">
    <property type="entry name" value="Ala_racemase_N"/>
</dbReference>
<comment type="similarity">
    <text evidence="1">Belongs to the DSD1 family.</text>
</comment>
<dbReference type="AlphaFoldDB" id="A0A840RVI6"/>
<dbReference type="PANTHER" id="PTHR28004">
    <property type="entry name" value="ZGC:162816-RELATED"/>
    <property type="match status" value="1"/>
</dbReference>
<dbReference type="Gene3D" id="2.40.37.20">
    <property type="entry name" value="D-serine dehydratase-like domain"/>
    <property type="match status" value="1"/>
</dbReference>
<dbReference type="CDD" id="cd06818">
    <property type="entry name" value="PLPDE_III_cryptic_DSD"/>
    <property type="match status" value="1"/>
</dbReference>
<dbReference type="InterPro" id="IPR026956">
    <property type="entry name" value="D-ser_dehydrat-like_dom"/>
</dbReference>
<comment type="caution">
    <text evidence="4">The sequence shown here is derived from an EMBL/GenBank/DDBJ whole genome shotgun (WGS) entry which is preliminary data.</text>
</comment>